<dbReference type="InterPro" id="IPR050223">
    <property type="entry name" value="D-isomer_2-hydroxyacid_DH"/>
</dbReference>
<feature type="domain" description="D-isomer specific 2-hydroxyacid dehydrogenase catalytic" evidence="5">
    <location>
        <begin position="4"/>
        <end position="308"/>
    </location>
</feature>
<evidence type="ECO:0000313" key="7">
    <source>
        <dbReference type="EMBL" id="QXM24324.1"/>
    </source>
</evidence>
<dbReference type="InterPro" id="IPR006139">
    <property type="entry name" value="D-isomer_2_OHA_DH_cat_dom"/>
</dbReference>
<protein>
    <submittedName>
        <fullName evidence="7">Hydroxyacid dehydrogenase</fullName>
    </submittedName>
</protein>
<accession>A0A975YJ63</accession>
<dbReference type="GO" id="GO:0030267">
    <property type="term" value="F:glyoxylate reductase (NADPH) activity"/>
    <property type="evidence" value="ECO:0007669"/>
    <property type="project" value="TreeGrafter"/>
</dbReference>
<comment type="similarity">
    <text evidence="1 4">Belongs to the D-isomer specific 2-hydroxyacid dehydrogenase family.</text>
</comment>
<organism evidence="7 8">
    <name type="scientific">Elioraea tepida</name>
    <dbReference type="NCBI Taxonomy" id="2843330"/>
    <lineage>
        <taxon>Bacteria</taxon>
        <taxon>Pseudomonadati</taxon>
        <taxon>Pseudomonadota</taxon>
        <taxon>Alphaproteobacteria</taxon>
        <taxon>Acetobacterales</taxon>
        <taxon>Elioraeaceae</taxon>
        <taxon>Elioraea</taxon>
    </lineage>
</organism>
<dbReference type="GO" id="GO:0016618">
    <property type="term" value="F:hydroxypyruvate reductase [NAD(P)H] activity"/>
    <property type="evidence" value="ECO:0007669"/>
    <property type="project" value="TreeGrafter"/>
</dbReference>
<dbReference type="Pfam" id="PF02826">
    <property type="entry name" value="2-Hacid_dh_C"/>
    <property type="match status" value="1"/>
</dbReference>
<dbReference type="PROSITE" id="PS00671">
    <property type="entry name" value="D_2_HYDROXYACID_DH_3"/>
    <property type="match status" value="1"/>
</dbReference>
<dbReference type="InterPro" id="IPR029753">
    <property type="entry name" value="D-isomer_DH_CS"/>
</dbReference>
<evidence type="ECO:0000259" key="6">
    <source>
        <dbReference type="Pfam" id="PF02826"/>
    </source>
</evidence>
<evidence type="ECO:0000256" key="3">
    <source>
        <dbReference type="ARBA" id="ARBA00023027"/>
    </source>
</evidence>
<feature type="domain" description="D-isomer specific 2-hydroxyacid dehydrogenase NAD-binding" evidence="6">
    <location>
        <begin position="105"/>
        <end position="282"/>
    </location>
</feature>
<sequence>MPHVLLAGPLHRAGLTLLEEREDLTIEMLSPDDGRFASRAPDADAVLVWLEPITEALLERCPKLKVVARYGVGYDTVDIAACTARGIPVAVSNGANDLSVAEHAMMLMLAVARRTVAFDQRVRAGGWRFGPMPPMHELAGRSVLVIGYGRIGTRVARLCQAFGMKVFVHDPAFPTPRIAADGHTPAPDWKAVLPEIDVLTLHCPLTPATRGMVDAEAFRLMKPSAWLINTARGGVVDEPALVEALRSGRIAAAGLDVLAVEPPPKDHPLFAMENVVLSPHNAASPDECLAKMAVRSARNILDVFDGTIDPGFLVNPEVLRRNA</sequence>
<dbReference type="InterPro" id="IPR006140">
    <property type="entry name" value="D-isomer_DH_NAD-bd"/>
</dbReference>
<dbReference type="Proteomes" id="UP000694001">
    <property type="component" value="Chromosome"/>
</dbReference>
<dbReference type="FunFam" id="3.40.50.720:FF:000203">
    <property type="entry name" value="D-3-phosphoglycerate dehydrogenase (SerA)"/>
    <property type="match status" value="1"/>
</dbReference>
<keyword evidence="2 4" id="KW-0560">Oxidoreductase</keyword>
<gene>
    <name evidence="7" type="ORF">KO353_13890</name>
</gene>
<keyword evidence="3" id="KW-0520">NAD</keyword>
<dbReference type="PANTHER" id="PTHR10996">
    <property type="entry name" value="2-HYDROXYACID DEHYDROGENASE-RELATED"/>
    <property type="match status" value="1"/>
</dbReference>
<dbReference type="AlphaFoldDB" id="A0A975YJ63"/>
<proteinExistence type="inferred from homology"/>
<dbReference type="KEGG" id="elio:KO353_13890"/>
<dbReference type="Pfam" id="PF00389">
    <property type="entry name" value="2-Hacid_dh"/>
    <property type="match status" value="1"/>
</dbReference>
<dbReference type="GO" id="GO:0005829">
    <property type="term" value="C:cytosol"/>
    <property type="evidence" value="ECO:0007669"/>
    <property type="project" value="TreeGrafter"/>
</dbReference>
<evidence type="ECO:0000256" key="4">
    <source>
        <dbReference type="RuleBase" id="RU003719"/>
    </source>
</evidence>
<evidence type="ECO:0000259" key="5">
    <source>
        <dbReference type="Pfam" id="PF00389"/>
    </source>
</evidence>
<name>A0A975YJ63_9PROT</name>
<reference evidence="7" key="1">
    <citation type="submission" date="2021-06" db="EMBL/GenBank/DDBJ databases">
        <title>Elioraea tepida, sp. nov., a moderately thermophilic aerobic anoxygenic phototrophic bacterium isolated from an alkaline siliceous hot spring mat community in Yellowstone National Park, WY, USA.</title>
        <authorList>
            <person name="Saini M.K."/>
            <person name="Yoshida S."/>
            <person name="Sebastian A."/>
            <person name="Hirose S."/>
            <person name="Hara E."/>
            <person name="Tamaki H."/>
            <person name="Soulier N.T."/>
            <person name="Albert I."/>
            <person name="Hanada S."/>
            <person name="Bryant D.A."/>
            <person name="Tank M."/>
        </authorList>
    </citation>
    <scope>NUCLEOTIDE SEQUENCE</scope>
    <source>
        <strain evidence="7">MS-P2</strain>
    </source>
</reference>
<evidence type="ECO:0000313" key="8">
    <source>
        <dbReference type="Proteomes" id="UP000694001"/>
    </source>
</evidence>
<dbReference type="CDD" id="cd12173">
    <property type="entry name" value="PGDH_4"/>
    <property type="match status" value="1"/>
</dbReference>
<dbReference type="RefSeq" id="WP_218285381.1">
    <property type="nucleotide sequence ID" value="NZ_CP076448.1"/>
</dbReference>
<keyword evidence="8" id="KW-1185">Reference proteome</keyword>
<dbReference type="PANTHER" id="PTHR10996:SF283">
    <property type="entry name" value="GLYOXYLATE_HYDROXYPYRUVATE REDUCTASE B"/>
    <property type="match status" value="1"/>
</dbReference>
<dbReference type="EMBL" id="CP076448">
    <property type="protein sequence ID" value="QXM24324.1"/>
    <property type="molecule type" value="Genomic_DNA"/>
</dbReference>
<evidence type="ECO:0000256" key="2">
    <source>
        <dbReference type="ARBA" id="ARBA00023002"/>
    </source>
</evidence>
<evidence type="ECO:0000256" key="1">
    <source>
        <dbReference type="ARBA" id="ARBA00005854"/>
    </source>
</evidence>
<dbReference type="GO" id="GO:0051287">
    <property type="term" value="F:NAD binding"/>
    <property type="evidence" value="ECO:0007669"/>
    <property type="project" value="InterPro"/>
</dbReference>